<sequence>FRMCEAALAQRWNDLTTFVTEEVRQKWWNKILDAHKNRRFSGVKHLERMFAEFDKHKDCLKDRYAFAFAIFFKNIVYNTMKSNNPEMSAALLRQFSQETTFDQENRVAELIIESGKGSSDVNLQEGAYGEDDLHYLIDFDLAFLGDTPENFVEHEMAMRSEFYHLSDVEYAMQRLKTFRFFVQIPNIYATKALRDQYEAKARANIATEIEVLQGGNRGYDC</sequence>
<proteinExistence type="predicted"/>
<dbReference type="PIRSF" id="PIRSF035170">
    <property type="entry name" value="HD_phosphohydro"/>
    <property type="match status" value="1"/>
</dbReference>
<organism evidence="1 2">
    <name type="scientific">Pristionchus mayeri</name>
    <dbReference type="NCBI Taxonomy" id="1317129"/>
    <lineage>
        <taxon>Eukaryota</taxon>
        <taxon>Metazoa</taxon>
        <taxon>Ecdysozoa</taxon>
        <taxon>Nematoda</taxon>
        <taxon>Chromadorea</taxon>
        <taxon>Rhabditida</taxon>
        <taxon>Rhabditina</taxon>
        <taxon>Diplogasteromorpha</taxon>
        <taxon>Diplogasteroidea</taxon>
        <taxon>Neodiplogasteridae</taxon>
        <taxon>Pristionchus</taxon>
    </lineage>
</organism>
<keyword evidence="2" id="KW-1185">Reference proteome</keyword>
<comment type="caution">
    <text evidence="1">The sequence shown here is derived from an EMBL/GenBank/DDBJ whole genome shotgun (WGS) entry which is preliminary data.</text>
</comment>
<reference evidence="2" key="1">
    <citation type="submission" date="2022-10" db="EMBL/GenBank/DDBJ databases">
        <title>Genome assembly of Pristionchus species.</title>
        <authorList>
            <person name="Yoshida K."/>
            <person name="Sommer R.J."/>
        </authorList>
    </citation>
    <scope>NUCLEOTIDE SEQUENCE [LARGE SCALE GENOMIC DNA]</scope>
    <source>
        <strain evidence="2">RS5460</strain>
    </source>
</reference>
<dbReference type="Proteomes" id="UP001328107">
    <property type="component" value="Unassembled WGS sequence"/>
</dbReference>
<evidence type="ECO:0000313" key="2">
    <source>
        <dbReference type="Proteomes" id="UP001328107"/>
    </source>
</evidence>
<evidence type="ECO:0000313" key="1">
    <source>
        <dbReference type="EMBL" id="GMR35234.1"/>
    </source>
</evidence>
<protein>
    <submittedName>
        <fullName evidence="1">Uncharacterized protein</fullName>
    </submittedName>
</protein>
<accession>A0AAN4Z8U3</accession>
<dbReference type="InterPro" id="IPR009218">
    <property type="entry name" value="HD_phosphohydro"/>
</dbReference>
<dbReference type="AlphaFoldDB" id="A0AAN4Z8U3"/>
<name>A0AAN4Z8U3_9BILA</name>
<dbReference type="PANTHER" id="PTHR21174:SF0">
    <property type="entry name" value="HD PHOSPHOHYDROLASE FAMILY PROTEIN-RELATED"/>
    <property type="match status" value="1"/>
</dbReference>
<feature type="non-terminal residue" evidence="1">
    <location>
        <position position="1"/>
    </location>
</feature>
<dbReference type="PANTHER" id="PTHR21174">
    <property type="match status" value="1"/>
</dbReference>
<dbReference type="EMBL" id="BTRK01000002">
    <property type="protein sequence ID" value="GMR35234.1"/>
    <property type="molecule type" value="Genomic_DNA"/>
</dbReference>
<gene>
    <name evidence="1" type="ORF">PMAYCL1PPCAC_05429</name>
</gene>